<organism evidence="3">
    <name type="scientific">Escherichia coli</name>
    <dbReference type="NCBI Taxonomy" id="562"/>
    <lineage>
        <taxon>Bacteria</taxon>
        <taxon>Pseudomonadati</taxon>
        <taxon>Pseudomonadota</taxon>
        <taxon>Gammaproteobacteria</taxon>
        <taxon>Enterobacterales</taxon>
        <taxon>Enterobacteriaceae</taxon>
        <taxon>Escherichia</taxon>
    </lineage>
</organism>
<dbReference type="Pfam" id="PF21721">
    <property type="entry name" value="Gp38_N"/>
    <property type="match status" value="1"/>
</dbReference>
<dbReference type="Proteomes" id="UP000487258">
    <property type="component" value="Unassembled WGS sequence"/>
</dbReference>
<evidence type="ECO:0000313" key="2">
    <source>
        <dbReference type="EMBL" id="MWL48918.1"/>
    </source>
</evidence>
<sequence length="170" mass="17740">MGVTSGWVGSSAKSETGEQWMGAAGTKLGLGKPFMMSQMVGRSMGCKIATAYYKGNPPDKVENWGAVGSDWPLAEKNKGTITGASNCGLGRLVGIVLTQAHFITGVPPTAALYIAGGRASNITVTVGGVSQVFTYNSVINDLHYYWQGTPGSAFIVAMKKTGVTQDLKIS</sequence>
<comment type="caution">
    <text evidence="3">The sequence shown here is derived from an EMBL/GenBank/DDBJ whole genome shotgun (WGS) entry which is preliminary data.</text>
</comment>
<accession>A0A6D0Y4C2</accession>
<dbReference type="AlphaFoldDB" id="A0A6D0Y4C2"/>
<proteinExistence type="predicted"/>
<dbReference type="InterPro" id="IPR048291">
    <property type="entry name" value="Gp38_N"/>
</dbReference>
<feature type="domain" description="Phage tail fibre adhesin Gp38 N-terminal" evidence="1">
    <location>
        <begin position="1"/>
        <end position="40"/>
    </location>
</feature>
<dbReference type="EMBL" id="WTMY01000522">
    <property type="protein sequence ID" value="MWL48918.1"/>
    <property type="molecule type" value="Genomic_DNA"/>
</dbReference>
<name>A0A6D0Y4C2_ECOLX</name>
<evidence type="ECO:0000259" key="1">
    <source>
        <dbReference type="Pfam" id="PF21721"/>
    </source>
</evidence>
<reference evidence="2 4" key="1">
    <citation type="submission" date="2019-12" db="EMBL/GenBank/DDBJ databases">
        <title>Enteriobacteria Tanzani isolates_10432.</title>
        <authorList>
            <person name="Subbiah M."/>
            <person name="Call D."/>
        </authorList>
    </citation>
    <scope>NUCLEOTIDE SEQUENCE [LARGE SCALE GENOMIC DNA]</scope>
    <source>
        <strain evidence="2 4">10432wF6</strain>
    </source>
</reference>
<dbReference type="RefSeq" id="WP_000539251.1">
    <property type="nucleotide sequence ID" value="NZ_BFZT01000164.1"/>
</dbReference>
<evidence type="ECO:0000313" key="4">
    <source>
        <dbReference type="Proteomes" id="UP000487258"/>
    </source>
</evidence>
<protein>
    <recommendedName>
        <fullName evidence="1">Phage tail fibre adhesin Gp38 N-terminal domain-containing protein</fullName>
    </recommendedName>
</protein>
<evidence type="ECO:0000313" key="3">
    <source>
        <dbReference type="EMBL" id="NDY88844.1"/>
    </source>
</evidence>
<gene>
    <name evidence="3" type="ORF">G3M51_22705</name>
    <name evidence="2" type="ORF">GQM04_26205</name>
</gene>
<reference evidence="3" key="2">
    <citation type="submission" date="2020-02" db="EMBL/GenBank/DDBJ databases">
        <title>Draft Genome Sequences of Tetracycline- Resistances Shiga Toxin Producing Escherichia coli Food and Clinical Sources.</title>
        <authorList>
            <person name="Alotaibi K."/>
            <person name="Khan A."/>
        </authorList>
    </citation>
    <scope>NUCLEOTIDE SEQUENCE</scope>
    <source>
        <strain evidence="3">EC16</strain>
    </source>
</reference>
<dbReference type="EMBL" id="JAAGRX010000088">
    <property type="protein sequence ID" value="NDY88844.1"/>
    <property type="molecule type" value="Genomic_DNA"/>
</dbReference>